<dbReference type="GO" id="GO:0005576">
    <property type="term" value="C:extracellular region"/>
    <property type="evidence" value="ECO:0007669"/>
    <property type="project" value="InterPro"/>
</dbReference>
<evidence type="ECO:0000313" key="4">
    <source>
        <dbReference type="Proteomes" id="UP000593567"/>
    </source>
</evidence>
<organism evidence="3 4">
    <name type="scientific">Bugula neritina</name>
    <name type="common">Brown bryozoan</name>
    <name type="synonym">Sertularia neritina</name>
    <dbReference type="NCBI Taxonomy" id="10212"/>
    <lineage>
        <taxon>Eukaryota</taxon>
        <taxon>Metazoa</taxon>
        <taxon>Spiralia</taxon>
        <taxon>Lophotrochozoa</taxon>
        <taxon>Bryozoa</taxon>
        <taxon>Gymnolaemata</taxon>
        <taxon>Cheilostomatida</taxon>
        <taxon>Flustrina</taxon>
        <taxon>Buguloidea</taxon>
        <taxon>Bugulidae</taxon>
        <taxon>Bugula</taxon>
    </lineage>
</organism>
<dbReference type="InterPro" id="IPR008197">
    <property type="entry name" value="WAP_dom"/>
</dbReference>
<feature type="chain" id="PRO_5029696418" description="WAP domain-containing protein" evidence="1">
    <location>
        <begin position="26"/>
        <end position="395"/>
    </location>
</feature>
<feature type="signal peptide" evidence="1">
    <location>
        <begin position="1"/>
        <end position="25"/>
    </location>
</feature>
<sequence>MKRALYTKLHLGLQLLLAGLIPTDCLVNNKDGIEVVLNLKQLRDRLVEIASPSALPHSQVPSVSTTVASSTTTNPRSKLVCPQPLTWFVTERDERFCESDLDCSYPTEKCCDWFDKKHCLRGIDTTPHPGQCSTVINDGCLADHVSCEYDGQCGSIDEKCCFNFGCGYMECQNIRQHLACPSSSEISLTSAANCTADVNCTAEEKCCETDGGYKCVSGISTLPRPGFCPMPVSGRNTDCTDKQQCEYDSQCSSSHHKCCLDPDCGRHVCSDMNRDFACPVTNPTQFPTNSSSSCSDICGSFGILCCPIGVDPQDNLVKHCIPGVLHLPKPGQCPAPVEQSNVTCSPDSMDACFYDSECWSEHKCCENSCGFKDCVSPEDHRAVLLEKVVELMGGA</sequence>
<name>A0A7J7KCJ0_BUGNE</name>
<dbReference type="EMBL" id="VXIV02000895">
    <property type="protein sequence ID" value="KAF6035318.1"/>
    <property type="molecule type" value="Genomic_DNA"/>
</dbReference>
<dbReference type="InterPro" id="IPR036645">
    <property type="entry name" value="Elafin-like_sf"/>
</dbReference>
<dbReference type="Pfam" id="PF00095">
    <property type="entry name" value="WAP"/>
    <property type="match status" value="3"/>
</dbReference>
<accession>A0A7J7KCJ0</accession>
<comment type="caution">
    <text evidence="3">The sequence shown here is derived from an EMBL/GenBank/DDBJ whole genome shotgun (WGS) entry which is preliminary data.</text>
</comment>
<feature type="domain" description="WAP" evidence="2">
    <location>
        <begin position="326"/>
        <end position="378"/>
    </location>
</feature>
<evidence type="ECO:0000313" key="3">
    <source>
        <dbReference type="EMBL" id="KAF6035318.1"/>
    </source>
</evidence>
<keyword evidence="4" id="KW-1185">Reference proteome</keyword>
<feature type="domain" description="WAP" evidence="2">
    <location>
        <begin position="221"/>
        <end position="273"/>
    </location>
</feature>
<dbReference type="GO" id="GO:0030414">
    <property type="term" value="F:peptidase inhibitor activity"/>
    <property type="evidence" value="ECO:0007669"/>
    <property type="project" value="InterPro"/>
</dbReference>
<dbReference type="OrthoDB" id="4473401at2759"/>
<keyword evidence="1" id="KW-0732">Signal</keyword>
<dbReference type="SMART" id="SM00217">
    <property type="entry name" value="WAP"/>
    <property type="match status" value="3"/>
</dbReference>
<reference evidence="3" key="1">
    <citation type="submission" date="2020-06" db="EMBL/GenBank/DDBJ databases">
        <title>Draft genome of Bugula neritina, a colonial animal packing powerful symbionts and potential medicines.</title>
        <authorList>
            <person name="Rayko M."/>
        </authorList>
    </citation>
    <scope>NUCLEOTIDE SEQUENCE [LARGE SCALE GENOMIC DNA]</scope>
    <source>
        <strain evidence="3">Kwan_BN1</strain>
    </source>
</reference>
<dbReference type="AlphaFoldDB" id="A0A7J7KCJ0"/>
<dbReference type="SUPFAM" id="SSF57256">
    <property type="entry name" value="Elafin-like"/>
    <property type="match status" value="2"/>
</dbReference>
<proteinExistence type="predicted"/>
<dbReference type="Gene3D" id="4.10.75.10">
    <property type="entry name" value="Elafin-like"/>
    <property type="match status" value="2"/>
</dbReference>
<gene>
    <name evidence="3" type="ORF">EB796_006367</name>
</gene>
<protein>
    <recommendedName>
        <fullName evidence="2">WAP domain-containing protein</fullName>
    </recommendedName>
</protein>
<dbReference type="PROSITE" id="PS51390">
    <property type="entry name" value="WAP"/>
    <property type="match status" value="3"/>
</dbReference>
<evidence type="ECO:0000256" key="1">
    <source>
        <dbReference type="SAM" id="SignalP"/>
    </source>
</evidence>
<evidence type="ECO:0000259" key="2">
    <source>
        <dbReference type="PROSITE" id="PS51390"/>
    </source>
</evidence>
<dbReference type="Proteomes" id="UP000593567">
    <property type="component" value="Unassembled WGS sequence"/>
</dbReference>
<feature type="domain" description="WAP" evidence="2">
    <location>
        <begin position="125"/>
        <end position="175"/>
    </location>
</feature>